<dbReference type="AlphaFoldDB" id="A0A285N1G7"/>
<organism evidence="3 4">
    <name type="scientific">Terribacillus aidingensis</name>
    <dbReference type="NCBI Taxonomy" id="586416"/>
    <lineage>
        <taxon>Bacteria</taxon>
        <taxon>Bacillati</taxon>
        <taxon>Bacillota</taxon>
        <taxon>Bacilli</taxon>
        <taxon>Bacillales</taxon>
        <taxon>Bacillaceae</taxon>
        <taxon>Terribacillus</taxon>
    </lineage>
</organism>
<dbReference type="InterPro" id="IPR025436">
    <property type="entry name" value="DUF4179"/>
</dbReference>
<keyword evidence="4" id="KW-1185">Reference proteome</keyword>
<evidence type="ECO:0000256" key="1">
    <source>
        <dbReference type="SAM" id="Phobius"/>
    </source>
</evidence>
<accession>A0A285N1G7</accession>
<dbReference type="Gene3D" id="2.60.40.1630">
    <property type="entry name" value="bacillus anthracis domain"/>
    <property type="match status" value="1"/>
</dbReference>
<keyword evidence="1" id="KW-0812">Transmembrane</keyword>
<reference evidence="4" key="1">
    <citation type="submission" date="2017-09" db="EMBL/GenBank/DDBJ databases">
        <authorList>
            <person name="Varghese N."/>
            <person name="Submissions S."/>
        </authorList>
    </citation>
    <scope>NUCLEOTIDE SEQUENCE [LARGE SCALE GENOMIC DNA]</scope>
    <source>
        <strain evidence="4">CGMCC 1.8913</strain>
    </source>
</reference>
<dbReference type="EMBL" id="OBEK01000001">
    <property type="protein sequence ID" value="SNZ03178.1"/>
    <property type="molecule type" value="Genomic_DNA"/>
</dbReference>
<evidence type="ECO:0000313" key="4">
    <source>
        <dbReference type="Proteomes" id="UP000219356"/>
    </source>
</evidence>
<dbReference type="Pfam" id="PF13786">
    <property type="entry name" value="DUF4179"/>
    <property type="match status" value="1"/>
</dbReference>
<name>A0A285N1G7_9BACI</name>
<protein>
    <recommendedName>
        <fullName evidence="2">DUF4179 domain-containing protein</fullName>
    </recommendedName>
</protein>
<gene>
    <name evidence="3" type="ORF">SAMN05421503_0297</name>
</gene>
<keyword evidence="1" id="KW-0472">Membrane</keyword>
<keyword evidence="1" id="KW-1133">Transmembrane helix</keyword>
<dbReference type="RefSeq" id="WP_097038581.1">
    <property type="nucleotide sequence ID" value="NZ_OBEK01000001.1"/>
</dbReference>
<evidence type="ECO:0000313" key="3">
    <source>
        <dbReference type="EMBL" id="SNZ03178.1"/>
    </source>
</evidence>
<feature type="transmembrane region" description="Helical" evidence="1">
    <location>
        <begin position="46"/>
        <end position="67"/>
    </location>
</feature>
<proteinExistence type="predicted"/>
<sequence>MNKQRINEELDKIDFPEQEVMNTIKNGIKKGKKDTERKKRVRVRKLAITSSIAASAFLASGLLFAPITNVLASVPIIGSIYDRFSMQIGYELFESKLVTQLNQTASSNAIDVTITSAYYDGNVIGLTFLAKGDRISLDKMEERGPEVGYSSYLFDGDEQKQWAGSMASLEKADDGYVGAMEFHNESADLPKNYTLPLTFTSITGVKGKWKFDIPVTQIPSQTIAAKEKIISAHETNYAIEIESVTKGKATTFLNYKTTKPADGENDEINITVFDNLGNRLSKSHAEVLATEQHNGVLLHDTRELFTSKISEDAQYLTIQPELRKDEQQTVSSLDQSAPFTVESSRFDYKIKVNSIEHDKNQIIIDYHVQNINSAELRDDIIQNFADFIMLIKSENIIEDDDGQLDMNHIISDQIRSTKTTAVDENYHFQSVFTLSNSNNTDIANYSLMVPFGTLSLNQPIEMDPVRFELK</sequence>
<evidence type="ECO:0000259" key="2">
    <source>
        <dbReference type="Pfam" id="PF13786"/>
    </source>
</evidence>
<feature type="domain" description="DUF4179" evidence="2">
    <location>
        <begin position="38"/>
        <end position="128"/>
    </location>
</feature>
<dbReference type="Proteomes" id="UP000219356">
    <property type="component" value="Unassembled WGS sequence"/>
</dbReference>
<dbReference type="OrthoDB" id="2293641at2"/>